<evidence type="ECO:0000313" key="1">
    <source>
        <dbReference type="EMBL" id="SFI96582.1"/>
    </source>
</evidence>
<sequence length="251" mass="28375">MRLELDPQSDDRLLGQCYRVHGPFSTADLLKAYDEAPTGHQHLLTLEDLGQALYTSMHASHYHDLDSGDWLLAAGIDPGWLEDGYPREDLSVAQRLHIRRLGFGRLLAQTSFDSIFAKDLRLDEDSLAELTAANADLVSQLDGECYLLRIPVQRPCESLYGFANGYFSCDLSPMENFRLAEHLEDHYGYRLLGLGASLIAFRRTRALDAQQAAALLDLLVRLYARDGNQSQVRELFNASLERELLVLRYTE</sequence>
<gene>
    <name evidence="1" type="ORF">SAMN05216602_3483</name>
</gene>
<dbReference type="AlphaFoldDB" id="A0A1I3MI25"/>
<dbReference type="Proteomes" id="UP000183018">
    <property type="component" value="Unassembled WGS sequence"/>
</dbReference>
<dbReference type="OrthoDB" id="7595245at2"/>
<dbReference type="EMBL" id="FORC01000003">
    <property type="protein sequence ID" value="SFI96582.1"/>
    <property type="molecule type" value="Genomic_DNA"/>
</dbReference>
<organism evidence="1 2">
    <name type="scientific">Phytopseudomonas argentinensis</name>
    <dbReference type="NCBI Taxonomy" id="289370"/>
    <lineage>
        <taxon>Bacteria</taxon>
        <taxon>Pseudomonadati</taxon>
        <taxon>Pseudomonadota</taxon>
        <taxon>Gammaproteobacteria</taxon>
        <taxon>Pseudomonadales</taxon>
        <taxon>Pseudomonadaceae</taxon>
        <taxon>Phytopseudomonas</taxon>
    </lineage>
</organism>
<protein>
    <recommendedName>
        <fullName evidence="3">DUF4253 domain-containing protein</fullName>
    </recommendedName>
</protein>
<evidence type="ECO:0000313" key="2">
    <source>
        <dbReference type="Proteomes" id="UP000183018"/>
    </source>
</evidence>
<name>A0A1I3MI25_9GAMM</name>
<accession>A0A1I3MI25</accession>
<keyword evidence="2" id="KW-1185">Reference proteome</keyword>
<evidence type="ECO:0008006" key="3">
    <source>
        <dbReference type="Google" id="ProtNLM"/>
    </source>
</evidence>
<proteinExistence type="predicted"/>
<dbReference type="RefSeq" id="WP_074887167.1">
    <property type="nucleotide sequence ID" value="NZ_FORC01000003.1"/>
</dbReference>
<reference evidence="2" key="1">
    <citation type="submission" date="2016-10" db="EMBL/GenBank/DDBJ databases">
        <authorList>
            <person name="Varghese N."/>
            <person name="Submissions S."/>
        </authorList>
    </citation>
    <scope>NUCLEOTIDE SEQUENCE [LARGE SCALE GENOMIC DNA]</scope>
    <source>
        <strain evidence="2">LMG 22563</strain>
    </source>
</reference>